<evidence type="ECO:0000256" key="2">
    <source>
        <dbReference type="ARBA" id="ARBA00007358"/>
    </source>
</evidence>
<accession>A0A0C1Y3Z4</accession>
<dbReference type="SUPFAM" id="SSF56796">
    <property type="entry name" value="Dehydroquinate synthase-like"/>
    <property type="match status" value="1"/>
</dbReference>
<comment type="caution">
    <text evidence="7">The sequence shown here is derived from an EMBL/GenBank/DDBJ whole genome shotgun (WGS) entry which is preliminary data.</text>
</comment>
<feature type="domain" description="Fe-containing alcohol dehydrogenase-like C-terminal" evidence="6">
    <location>
        <begin position="195"/>
        <end position="390"/>
    </location>
</feature>
<dbReference type="CDD" id="cd08193">
    <property type="entry name" value="HVD"/>
    <property type="match status" value="1"/>
</dbReference>
<dbReference type="GO" id="GO:0046872">
    <property type="term" value="F:metal ion binding"/>
    <property type="evidence" value="ECO:0007669"/>
    <property type="project" value="InterPro"/>
</dbReference>
<dbReference type="InterPro" id="IPR001670">
    <property type="entry name" value="ADH_Fe/GldA"/>
</dbReference>
<sequence>MTNTAAFGSFAFSTVPHVISDIGAVKNIGALVSQHFPGARRALIVTDSGFLKTGLVDLPIASLRTAGLAVSIFSEVVADPPEAVVLHAVAEARRHETDLVIGMGGGSSMDVAKLIAVLAGSEQELKTMYGIGNVKGNRLPLVQVPTTAGTGSEVTPISIVTTGATTKMGVVSPQLYADLAILDAELTVGLPPKVTAATGIDAMVHAIEAYTTKHKKNPLSDMLARQALLLLSGNIIGACEDGRNLAVRQAMLLGAMLAGQSFANAPCAAVHALAYPIGGIFHVPHGLSNSLVLPHVLRFNAPHAANLYAELAEIVAPGISGSAEARTQALIDRMDAIARLTGIETRLSEVGIAEADLDRLADDAMLQTRLLTNNPREVTRADAHAIYAAAL</sequence>
<proteinExistence type="inferred from homology"/>
<dbReference type="Gene3D" id="3.40.50.1970">
    <property type="match status" value="1"/>
</dbReference>
<comment type="similarity">
    <text evidence="2">Belongs to the iron-containing alcohol dehydrogenase family.</text>
</comment>
<keyword evidence="8" id="KW-1185">Reference proteome</keyword>
<feature type="domain" description="Alcohol dehydrogenase iron-type/glycerol dehydrogenase GldA" evidence="5">
    <location>
        <begin position="17"/>
        <end position="183"/>
    </location>
</feature>
<dbReference type="FunFam" id="3.40.50.1970:FF:000003">
    <property type="entry name" value="Alcohol dehydrogenase, iron-containing"/>
    <property type="match status" value="1"/>
</dbReference>
<evidence type="ECO:0000313" key="8">
    <source>
        <dbReference type="Proteomes" id="UP000031572"/>
    </source>
</evidence>
<dbReference type="RefSeq" id="WP_040040581.1">
    <property type="nucleotide sequence ID" value="NZ_JWJG01000028.1"/>
</dbReference>
<dbReference type="AlphaFoldDB" id="A0A0C1Y3Z4"/>
<dbReference type="OrthoDB" id="9815791at2"/>
<dbReference type="PANTHER" id="PTHR11496">
    <property type="entry name" value="ALCOHOL DEHYDROGENASE"/>
    <property type="match status" value="1"/>
</dbReference>
<evidence type="ECO:0000256" key="4">
    <source>
        <dbReference type="ARBA" id="ARBA00023027"/>
    </source>
</evidence>
<keyword evidence="4" id="KW-0520">NAD</keyword>
<dbReference type="Pfam" id="PF00465">
    <property type="entry name" value="Fe-ADH"/>
    <property type="match status" value="1"/>
</dbReference>
<organism evidence="7 8">
    <name type="scientific">Noviherbaspirillum autotrophicum</name>
    <dbReference type="NCBI Taxonomy" id="709839"/>
    <lineage>
        <taxon>Bacteria</taxon>
        <taxon>Pseudomonadati</taxon>
        <taxon>Pseudomonadota</taxon>
        <taxon>Betaproteobacteria</taxon>
        <taxon>Burkholderiales</taxon>
        <taxon>Oxalobacteraceae</taxon>
        <taxon>Noviherbaspirillum</taxon>
    </lineage>
</organism>
<gene>
    <name evidence="7" type="ORF">TSA66_15130</name>
</gene>
<dbReference type="PANTHER" id="PTHR11496:SF102">
    <property type="entry name" value="ALCOHOL DEHYDROGENASE 4"/>
    <property type="match status" value="1"/>
</dbReference>
<dbReference type="InterPro" id="IPR039697">
    <property type="entry name" value="Alcohol_dehydrogenase_Fe"/>
</dbReference>
<dbReference type="Gene3D" id="1.20.1090.10">
    <property type="entry name" value="Dehydroquinate synthase-like - alpha domain"/>
    <property type="match status" value="1"/>
</dbReference>
<dbReference type="Proteomes" id="UP000031572">
    <property type="component" value="Unassembled WGS sequence"/>
</dbReference>
<dbReference type="FunFam" id="1.20.1090.10:FF:000001">
    <property type="entry name" value="Aldehyde-alcohol dehydrogenase"/>
    <property type="match status" value="1"/>
</dbReference>
<evidence type="ECO:0000256" key="1">
    <source>
        <dbReference type="ARBA" id="ARBA00001962"/>
    </source>
</evidence>
<comment type="cofactor">
    <cofactor evidence="1">
        <name>Fe cation</name>
        <dbReference type="ChEBI" id="CHEBI:24875"/>
    </cofactor>
</comment>
<dbReference type="GO" id="GO:0004022">
    <property type="term" value="F:alcohol dehydrogenase (NAD+) activity"/>
    <property type="evidence" value="ECO:0007669"/>
    <property type="project" value="TreeGrafter"/>
</dbReference>
<dbReference type="InterPro" id="IPR056798">
    <property type="entry name" value="ADH_Fe_C"/>
</dbReference>
<dbReference type="EMBL" id="JWJG01000028">
    <property type="protein sequence ID" value="KIF81828.1"/>
    <property type="molecule type" value="Genomic_DNA"/>
</dbReference>
<dbReference type="InterPro" id="IPR018211">
    <property type="entry name" value="ADH_Fe_CS"/>
</dbReference>
<evidence type="ECO:0000313" key="7">
    <source>
        <dbReference type="EMBL" id="KIF81828.1"/>
    </source>
</evidence>
<reference evidence="7 8" key="1">
    <citation type="submission" date="2014-12" db="EMBL/GenBank/DDBJ databases">
        <title>Denitrispirillum autotrophicum gen. nov., sp. nov., Denitrifying, Facultatively Autotrophic Bacteria Isolated from Rice Paddy Soil.</title>
        <authorList>
            <person name="Ishii S."/>
            <person name="Ashida N."/>
            <person name="Ohno H."/>
            <person name="Otsuka S."/>
            <person name="Yokota A."/>
            <person name="Senoo K."/>
        </authorList>
    </citation>
    <scope>NUCLEOTIDE SEQUENCE [LARGE SCALE GENOMIC DNA]</scope>
    <source>
        <strain evidence="7 8">TSA66</strain>
    </source>
</reference>
<dbReference type="Pfam" id="PF25137">
    <property type="entry name" value="ADH_Fe_C"/>
    <property type="match status" value="1"/>
</dbReference>
<dbReference type="PROSITE" id="PS00913">
    <property type="entry name" value="ADH_IRON_1"/>
    <property type="match status" value="1"/>
</dbReference>
<protein>
    <submittedName>
        <fullName evidence="7">Alcohol dehydrogenase</fullName>
    </submittedName>
</protein>
<keyword evidence="3" id="KW-0560">Oxidoreductase</keyword>
<evidence type="ECO:0000259" key="5">
    <source>
        <dbReference type="Pfam" id="PF00465"/>
    </source>
</evidence>
<name>A0A0C1Y3Z4_9BURK</name>
<evidence type="ECO:0000256" key="3">
    <source>
        <dbReference type="ARBA" id="ARBA00023002"/>
    </source>
</evidence>
<dbReference type="STRING" id="709839.TSA66_15130"/>
<evidence type="ECO:0000259" key="6">
    <source>
        <dbReference type="Pfam" id="PF25137"/>
    </source>
</evidence>